<dbReference type="Proteomes" id="UP000435112">
    <property type="component" value="Unassembled WGS sequence"/>
</dbReference>
<proteinExistence type="predicted"/>
<dbReference type="EMBL" id="QXFT01003041">
    <property type="protein sequence ID" value="KAE9290031.1"/>
    <property type="molecule type" value="Genomic_DNA"/>
</dbReference>
<gene>
    <name evidence="2" type="ORF">PR001_g24095</name>
    <name evidence="1" type="ORF">PR002_g24464</name>
    <name evidence="3" type="ORF">PR003_g25389</name>
</gene>
<dbReference type="AlphaFoldDB" id="A0A6A4CF84"/>
<evidence type="ECO:0000313" key="4">
    <source>
        <dbReference type="Proteomes" id="UP000429607"/>
    </source>
</evidence>
<keyword evidence="5" id="KW-1185">Reference proteome</keyword>
<evidence type="ECO:0000313" key="1">
    <source>
        <dbReference type="EMBL" id="KAE8979264.1"/>
    </source>
</evidence>
<dbReference type="Proteomes" id="UP000434957">
    <property type="component" value="Unassembled WGS sequence"/>
</dbReference>
<evidence type="ECO:0000313" key="6">
    <source>
        <dbReference type="Proteomes" id="UP000435112"/>
    </source>
</evidence>
<protein>
    <submittedName>
        <fullName evidence="3">Uncharacterized protein</fullName>
    </submittedName>
</protein>
<evidence type="ECO:0000313" key="3">
    <source>
        <dbReference type="EMBL" id="KAE9290031.1"/>
    </source>
</evidence>
<organism evidence="3 5">
    <name type="scientific">Phytophthora rubi</name>
    <dbReference type="NCBI Taxonomy" id="129364"/>
    <lineage>
        <taxon>Eukaryota</taxon>
        <taxon>Sar</taxon>
        <taxon>Stramenopiles</taxon>
        <taxon>Oomycota</taxon>
        <taxon>Peronosporomycetes</taxon>
        <taxon>Peronosporales</taxon>
        <taxon>Peronosporaceae</taxon>
        <taxon>Phytophthora</taxon>
    </lineage>
</organism>
<evidence type="ECO:0000313" key="2">
    <source>
        <dbReference type="EMBL" id="KAE8981107.1"/>
    </source>
</evidence>
<comment type="caution">
    <text evidence="3">The sequence shown here is derived from an EMBL/GenBank/DDBJ whole genome shotgun (WGS) entry which is preliminary data.</text>
</comment>
<accession>A0A6A4CF84</accession>
<reference evidence="3 5" key="1">
    <citation type="submission" date="2018-08" db="EMBL/GenBank/DDBJ databases">
        <title>Genomic investigation of the strawberry pathogen Phytophthora fragariae indicates pathogenicity is determined by transcriptional variation in three key races.</title>
        <authorList>
            <person name="Adams T.M."/>
            <person name="Armitage A.D."/>
            <person name="Sobczyk M.K."/>
            <person name="Bates H.J."/>
            <person name="Dunwell J.M."/>
            <person name="Nellist C.F."/>
            <person name="Harrison R.J."/>
        </authorList>
    </citation>
    <scope>NUCLEOTIDE SEQUENCE [LARGE SCALE GENOMIC DNA]</scope>
    <source>
        <strain evidence="2 4">SCRP249</strain>
        <strain evidence="1 6">SCRP324</strain>
        <strain evidence="3 5">SCRP333</strain>
    </source>
</reference>
<evidence type="ECO:0000313" key="5">
    <source>
        <dbReference type="Proteomes" id="UP000434957"/>
    </source>
</evidence>
<dbReference type="EMBL" id="QXFV01002986">
    <property type="protein sequence ID" value="KAE8981107.1"/>
    <property type="molecule type" value="Genomic_DNA"/>
</dbReference>
<name>A0A6A4CF84_9STRA</name>
<dbReference type="Proteomes" id="UP000429607">
    <property type="component" value="Unassembled WGS sequence"/>
</dbReference>
<dbReference type="EMBL" id="QXFU01003011">
    <property type="protein sequence ID" value="KAE8979264.1"/>
    <property type="molecule type" value="Genomic_DNA"/>
</dbReference>
<sequence length="34" mass="4252">MGQRVWRGKLGKKMWRALMEERQQLRRVQEELHS</sequence>